<evidence type="ECO:0000313" key="4">
    <source>
        <dbReference type="EMBL" id="GFY82736.1"/>
    </source>
</evidence>
<dbReference type="InterPro" id="IPR012337">
    <property type="entry name" value="RNaseH-like_sf"/>
</dbReference>
<dbReference type="InterPro" id="IPR043502">
    <property type="entry name" value="DNA/RNA_pol_sf"/>
</dbReference>
<dbReference type="PANTHER" id="PTHR47481">
    <property type="match status" value="1"/>
</dbReference>
<dbReference type="PROSITE" id="PS50994">
    <property type="entry name" value="INTEGRASE"/>
    <property type="match status" value="1"/>
</dbReference>
<dbReference type="PANTHER" id="PTHR47481:SF9">
    <property type="entry name" value="RETROTRANSPOSON GAG DOMAIN-CONTAINING PROTEIN"/>
    <property type="match status" value="1"/>
</dbReference>
<evidence type="ECO:0000313" key="5">
    <source>
        <dbReference type="Proteomes" id="UP000585474"/>
    </source>
</evidence>
<dbReference type="GO" id="GO:0015074">
    <property type="term" value="P:DNA integration"/>
    <property type="evidence" value="ECO:0007669"/>
    <property type="project" value="InterPro"/>
</dbReference>
<dbReference type="Pfam" id="PF07727">
    <property type="entry name" value="RVT_2"/>
    <property type="match status" value="1"/>
</dbReference>
<feature type="domain" description="Integrase catalytic" evidence="3">
    <location>
        <begin position="511"/>
        <end position="675"/>
    </location>
</feature>
<dbReference type="Pfam" id="PF25597">
    <property type="entry name" value="SH3_retrovirus"/>
    <property type="match status" value="1"/>
</dbReference>
<accession>A0A7J0E996</accession>
<evidence type="ECO:0000259" key="3">
    <source>
        <dbReference type="PROSITE" id="PS50994"/>
    </source>
</evidence>
<comment type="caution">
    <text evidence="4">The sequence shown here is derived from an EMBL/GenBank/DDBJ whole genome shotgun (WGS) entry which is preliminary data.</text>
</comment>
<keyword evidence="1" id="KW-0064">Aspartyl protease</keyword>
<feature type="region of interest" description="Disordered" evidence="2">
    <location>
        <begin position="252"/>
        <end position="282"/>
    </location>
</feature>
<feature type="compositionally biased region" description="Low complexity" evidence="2">
    <location>
        <begin position="269"/>
        <end position="279"/>
    </location>
</feature>
<dbReference type="AlphaFoldDB" id="A0A7J0E996"/>
<dbReference type="OrthoDB" id="1737296at2759"/>
<keyword evidence="5" id="KW-1185">Reference proteome</keyword>
<reference evidence="4 5" key="1">
    <citation type="submission" date="2019-07" db="EMBL/GenBank/DDBJ databases">
        <title>De Novo Assembly of kiwifruit Actinidia rufa.</title>
        <authorList>
            <person name="Sugita-Konishi S."/>
            <person name="Sato K."/>
            <person name="Mori E."/>
            <person name="Abe Y."/>
            <person name="Kisaki G."/>
            <person name="Hamano K."/>
            <person name="Suezawa K."/>
            <person name="Otani M."/>
            <person name="Fukuda T."/>
            <person name="Manabe T."/>
            <person name="Gomi K."/>
            <person name="Tabuchi M."/>
            <person name="Akimitsu K."/>
            <person name="Kataoka I."/>
        </authorList>
    </citation>
    <scope>NUCLEOTIDE SEQUENCE [LARGE SCALE GENOMIC DNA]</scope>
    <source>
        <strain evidence="5">cv. Fuchu</strain>
    </source>
</reference>
<dbReference type="InterPro" id="IPR054722">
    <property type="entry name" value="PolX-like_BBD"/>
</dbReference>
<dbReference type="SUPFAM" id="SSF56672">
    <property type="entry name" value="DNA/RNA polymerases"/>
    <property type="match status" value="1"/>
</dbReference>
<dbReference type="Gene3D" id="3.30.420.10">
    <property type="entry name" value="Ribonuclease H-like superfamily/Ribonuclease H"/>
    <property type="match status" value="1"/>
</dbReference>
<evidence type="ECO:0000256" key="2">
    <source>
        <dbReference type="SAM" id="MobiDB-lite"/>
    </source>
</evidence>
<feature type="compositionally biased region" description="Polar residues" evidence="2">
    <location>
        <begin position="252"/>
        <end position="267"/>
    </location>
</feature>
<protein>
    <recommendedName>
        <fullName evidence="3">Integrase catalytic domain-containing protein</fullName>
    </recommendedName>
</protein>
<name>A0A7J0E996_9ERIC</name>
<feature type="region of interest" description="Disordered" evidence="2">
    <location>
        <begin position="799"/>
        <end position="848"/>
    </location>
</feature>
<dbReference type="InterPro" id="IPR057670">
    <property type="entry name" value="SH3_retrovirus"/>
</dbReference>
<proteinExistence type="predicted"/>
<dbReference type="GO" id="GO:0003676">
    <property type="term" value="F:nucleic acid binding"/>
    <property type="evidence" value="ECO:0007669"/>
    <property type="project" value="InterPro"/>
</dbReference>
<dbReference type="GO" id="GO:0004190">
    <property type="term" value="F:aspartic-type endopeptidase activity"/>
    <property type="evidence" value="ECO:0007669"/>
    <property type="project" value="UniProtKB-KW"/>
</dbReference>
<dbReference type="InterPro" id="IPR036397">
    <property type="entry name" value="RNaseH_sf"/>
</dbReference>
<sequence>MVSEQPRSHEHSDLAPVSMAENSQINSASVVSNPAIAAPNSLIAINAAAKLPLKLTPINYLTWRAQFNALLTGYDLMRYVDGFYSEPPKILNKASNPAHLLWLRQDQLLLHSIIASVSEEIMPLIASATTSRMAWEKLNTLYANRSRSRVMSLKEQLTATTRGSSPVGEFLNTMRSISDELSIIGEPPSDIDLVVHVLNGLGPAFKEIAAAIRTRDNPISFEDLHDNLVEYENFLKREEVRAVSPTITAHIVTQRSGQSNTSTPRHYNNNKASSNNRGNQPFSTFNRGYQGSNHAKRCPRIRPDFSTAPTANYTATAPPQPQNWLLDSAASHHVTDDLNNLSLTSTYEGSDAIVIGDSTGLRITHTGNATLPTHSKTFALSNVLYVPSIKKNLLSVSQFCKCNNTSIEFFPAYFLVKDLRTGATLIRGQNDNDVYMWPQSLSPPTHFHALVGVKAPLINWHRWLGNPSSRILHHLVTSCTLPLSPSSSEINCDLCLCNKSQRLPFHESSLKSRDPLDLIYTDVWGPTPVTSTEGYRFYVIFVDHFTKYIWFYPISHKSDVFAIFPKFKVTVENYFKKLIVSTYSDNRGEYITMKEYFATHGITHLTTPPHTPQHNGTAERRHRHIADTGLTMLYQASLPLSFWPHAFQAATYLINRLPTPILHLESPFESLFGDLPNYLKLRVFGCLCYPWLRLHAKHKLDSRSRPCVFLGYSLTQSAYKCLDPITQRIFISRHVRFVESEFPYSTSPYARLSSHSLPNWTSSFDIPPPSLILPSLSSPTPLHLATPVLSPVVLSPHQQHVTVHSRRSSTPCDNLSSPSSPDLSTLPPSSPSPPPPPLPPPVPTHPMITRAKNNIFKPRQLNVTTKHPLPVTLEPSCVSQALQHPKWRAAMSDEFNALARNGTWELVPPSPKQNLFANSKADTSLFIYNHDGIIAYFLVYVDDFLITGNNGCFLASFIAALSSRFSVKDMGTLHYFLGVEVIPTSTGLFLSQHKYIHDLLVRTNMTGANKATTPLSTTTSLTITDRSTSMDASEFRSVVGSLQYLSLTRPDIAFAVNKLSQFMHKPTQLHWQAVKRLLRYLKGTIHHGLSLTGNPSASLYAFSDSDWAGNPDDRTSTTAYILFLGGNAISWASRKQRSVARSSTEAEYRAVAATAAELSWVQHLLGELGALPPTSPMIYCDNVGATYLSANPIFHSRMKHVAIDFHFVRDHVNKGQLRVSHVSTTDQLADALTKTTLSASVYPSSEQDWCLRWKHHLAGAYKSK</sequence>
<dbReference type="InterPro" id="IPR013103">
    <property type="entry name" value="RVT_2"/>
</dbReference>
<feature type="compositionally biased region" description="Pro residues" evidence="2">
    <location>
        <begin position="828"/>
        <end position="844"/>
    </location>
</feature>
<dbReference type="EMBL" id="BJWL01000002">
    <property type="protein sequence ID" value="GFY82736.1"/>
    <property type="molecule type" value="Genomic_DNA"/>
</dbReference>
<dbReference type="Pfam" id="PF14223">
    <property type="entry name" value="Retrotran_gag_2"/>
    <property type="match status" value="1"/>
</dbReference>
<dbReference type="InterPro" id="IPR001584">
    <property type="entry name" value="Integrase_cat-core"/>
</dbReference>
<organism evidence="4 5">
    <name type="scientific">Actinidia rufa</name>
    <dbReference type="NCBI Taxonomy" id="165716"/>
    <lineage>
        <taxon>Eukaryota</taxon>
        <taxon>Viridiplantae</taxon>
        <taxon>Streptophyta</taxon>
        <taxon>Embryophyta</taxon>
        <taxon>Tracheophyta</taxon>
        <taxon>Spermatophyta</taxon>
        <taxon>Magnoliopsida</taxon>
        <taxon>eudicotyledons</taxon>
        <taxon>Gunneridae</taxon>
        <taxon>Pentapetalae</taxon>
        <taxon>asterids</taxon>
        <taxon>Ericales</taxon>
        <taxon>Actinidiaceae</taxon>
        <taxon>Actinidia</taxon>
    </lineage>
</organism>
<gene>
    <name evidence="4" type="ORF">Acr_02g0009760</name>
</gene>
<feature type="compositionally biased region" description="Low complexity" evidence="2">
    <location>
        <begin position="815"/>
        <end position="827"/>
    </location>
</feature>
<dbReference type="SUPFAM" id="SSF53098">
    <property type="entry name" value="Ribonuclease H-like"/>
    <property type="match status" value="1"/>
</dbReference>
<dbReference type="CDD" id="cd09272">
    <property type="entry name" value="RNase_HI_RT_Ty1"/>
    <property type="match status" value="1"/>
</dbReference>
<dbReference type="Proteomes" id="UP000585474">
    <property type="component" value="Unassembled WGS sequence"/>
</dbReference>
<dbReference type="Pfam" id="PF22936">
    <property type="entry name" value="Pol_BBD"/>
    <property type="match status" value="1"/>
</dbReference>
<keyword evidence="1" id="KW-0645">Protease</keyword>
<feature type="compositionally biased region" description="Polar residues" evidence="2">
    <location>
        <begin position="799"/>
        <end position="814"/>
    </location>
</feature>
<keyword evidence="1" id="KW-0378">Hydrolase</keyword>
<evidence type="ECO:0000256" key="1">
    <source>
        <dbReference type="ARBA" id="ARBA00022750"/>
    </source>
</evidence>